<proteinExistence type="predicted"/>
<protein>
    <submittedName>
        <fullName evidence="1">Uncharacterized protein</fullName>
    </submittedName>
</protein>
<evidence type="ECO:0000313" key="2">
    <source>
        <dbReference type="Proteomes" id="UP001153365"/>
    </source>
</evidence>
<dbReference type="AlphaFoldDB" id="A0AAV0B414"/>
<sequence length="145" mass="16384">MNTVSSCSKIEVGGSIAGNNGWMQNLDGWCLLLQGDVTTRCDVGRKWCASGLQRGRVDISLVVVVIVVEAVSKNKWEKKWRWWLTRMKVCQGNGQATQSGVGNCKLNNAEGEIFGKMWEKLKKNSEDIYEVIEFGEEEINKDYFE</sequence>
<name>A0AAV0B414_PHAPC</name>
<organism evidence="1 2">
    <name type="scientific">Phakopsora pachyrhizi</name>
    <name type="common">Asian soybean rust disease fungus</name>
    <dbReference type="NCBI Taxonomy" id="170000"/>
    <lineage>
        <taxon>Eukaryota</taxon>
        <taxon>Fungi</taxon>
        <taxon>Dikarya</taxon>
        <taxon>Basidiomycota</taxon>
        <taxon>Pucciniomycotina</taxon>
        <taxon>Pucciniomycetes</taxon>
        <taxon>Pucciniales</taxon>
        <taxon>Phakopsoraceae</taxon>
        <taxon>Phakopsora</taxon>
    </lineage>
</organism>
<dbReference type="Proteomes" id="UP001153365">
    <property type="component" value="Unassembled WGS sequence"/>
</dbReference>
<dbReference type="EMBL" id="CALTRL010003590">
    <property type="protein sequence ID" value="CAH7681483.1"/>
    <property type="molecule type" value="Genomic_DNA"/>
</dbReference>
<comment type="caution">
    <text evidence="1">The sequence shown here is derived from an EMBL/GenBank/DDBJ whole genome shotgun (WGS) entry which is preliminary data.</text>
</comment>
<accession>A0AAV0B414</accession>
<gene>
    <name evidence="1" type="ORF">PPACK8108_LOCUS14083</name>
</gene>
<reference evidence="1" key="1">
    <citation type="submission" date="2022-06" db="EMBL/GenBank/DDBJ databases">
        <authorList>
            <consortium name="SYNGENTA / RWTH Aachen University"/>
        </authorList>
    </citation>
    <scope>NUCLEOTIDE SEQUENCE</scope>
</reference>
<evidence type="ECO:0000313" key="1">
    <source>
        <dbReference type="EMBL" id="CAH7681483.1"/>
    </source>
</evidence>
<keyword evidence="2" id="KW-1185">Reference proteome</keyword>